<evidence type="ECO:0000313" key="3">
    <source>
        <dbReference type="EMBL" id="CAD8394391.1"/>
    </source>
</evidence>
<organism evidence="3">
    <name type="scientific">Rhodosorus marinus</name>
    <dbReference type="NCBI Taxonomy" id="101924"/>
    <lineage>
        <taxon>Eukaryota</taxon>
        <taxon>Rhodophyta</taxon>
        <taxon>Stylonematophyceae</taxon>
        <taxon>Stylonematales</taxon>
        <taxon>Stylonemataceae</taxon>
        <taxon>Rhodosorus</taxon>
    </lineage>
</organism>
<dbReference type="AlphaFoldDB" id="A0A7S0BHN8"/>
<sequence>MITFSGESQTITLVDCPGHATLLRTIICGSRIVDGMMLVIYASKGIQTQTAECIVIGEVVNINHVLVVFNKIDLVNGASLRATEQKVLKTLAKTKLQVFASVRVATAPREGNTLHKESLEQKLFQLVDSIPSQSSGSEERTTVVAVDHVFPIKGQGTVLTGTVLRGAVRVGMEVEFPTMARGFVKKVKTIRSFHRSVSVAAKGERVGLGIDKLESNIPERQFVASPPGAIDVFKVLIGSIFPVSYYRQPINQVHDQVSASRWT</sequence>
<dbReference type="InterPro" id="IPR009000">
    <property type="entry name" value="Transl_B-barrel_sf"/>
</dbReference>
<evidence type="ECO:0000259" key="1">
    <source>
        <dbReference type="Pfam" id="PF00009"/>
    </source>
</evidence>
<dbReference type="Pfam" id="PF00009">
    <property type="entry name" value="GTP_EFTU"/>
    <property type="match status" value="1"/>
</dbReference>
<dbReference type="SUPFAM" id="SSF50447">
    <property type="entry name" value="Translation proteins"/>
    <property type="match status" value="1"/>
</dbReference>
<dbReference type="SUPFAM" id="SSF52540">
    <property type="entry name" value="P-loop containing nucleoside triphosphate hydrolases"/>
    <property type="match status" value="1"/>
</dbReference>
<proteinExistence type="predicted"/>
<evidence type="ECO:0008006" key="4">
    <source>
        <dbReference type="Google" id="ProtNLM"/>
    </source>
</evidence>
<dbReference type="InterPro" id="IPR027417">
    <property type="entry name" value="P-loop_NTPase"/>
</dbReference>
<dbReference type="GO" id="GO:0003924">
    <property type="term" value="F:GTPase activity"/>
    <property type="evidence" value="ECO:0007669"/>
    <property type="project" value="InterPro"/>
</dbReference>
<dbReference type="InterPro" id="IPR000795">
    <property type="entry name" value="T_Tr_GTP-bd_dom"/>
</dbReference>
<gene>
    <name evidence="3" type="ORF">RMAR0315_LOCUS4376</name>
</gene>
<dbReference type="PANTHER" id="PTHR43721">
    <property type="entry name" value="ELONGATION FACTOR TU-RELATED"/>
    <property type="match status" value="1"/>
</dbReference>
<feature type="domain" description="Translation elongation factor EFTu-like" evidence="2">
    <location>
        <begin position="156"/>
        <end position="210"/>
    </location>
</feature>
<dbReference type="Pfam" id="PF03144">
    <property type="entry name" value="GTP_EFTU_D2"/>
    <property type="match status" value="1"/>
</dbReference>
<name>A0A7S0BHN8_9RHOD</name>
<dbReference type="Gene3D" id="3.40.50.300">
    <property type="entry name" value="P-loop containing nucleotide triphosphate hydrolases"/>
    <property type="match status" value="1"/>
</dbReference>
<evidence type="ECO:0000259" key="2">
    <source>
        <dbReference type="Pfam" id="PF03144"/>
    </source>
</evidence>
<dbReference type="PANTHER" id="PTHR43721:SF11">
    <property type="entry name" value="SELENOCYSTEINE-SPECIFIC ELONGATION FACTOR"/>
    <property type="match status" value="1"/>
</dbReference>
<dbReference type="GO" id="GO:0001514">
    <property type="term" value="P:selenocysteine incorporation"/>
    <property type="evidence" value="ECO:0007669"/>
    <property type="project" value="TreeGrafter"/>
</dbReference>
<protein>
    <recommendedName>
        <fullName evidence="4">Tr-type G domain-containing protein</fullName>
    </recommendedName>
</protein>
<dbReference type="GO" id="GO:0003746">
    <property type="term" value="F:translation elongation factor activity"/>
    <property type="evidence" value="ECO:0007669"/>
    <property type="project" value="TreeGrafter"/>
</dbReference>
<dbReference type="EMBL" id="HBEK01008079">
    <property type="protein sequence ID" value="CAD8394391.1"/>
    <property type="molecule type" value="Transcribed_RNA"/>
</dbReference>
<dbReference type="InterPro" id="IPR050055">
    <property type="entry name" value="EF-Tu_GTPase"/>
</dbReference>
<dbReference type="GO" id="GO:0005525">
    <property type="term" value="F:GTP binding"/>
    <property type="evidence" value="ECO:0007669"/>
    <property type="project" value="InterPro"/>
</dbReference>
<feature type="domain" description="Tr-type G" evidence="1">
    <location>
        <begin position="2"/>
        <end position="104"/>
    </location>
</feature>
<reference evidence="3" key="1">
    <citation type="submission" date="2021-01" db="EMBL/GenBank/DDBJ databases">
        <authorList>
            <person name="Corre E."/>
            <person name="Pelletier E."/>
            <person name="Niang G."/>
            <person name="Scheremetjew M."/>
            <person name="Finn R."/>
            <person name="Kale V."/>
            <person name="Holt S."/>
            <person name="Cochrane G."/>
            <person name="Meng A."/>
            <person name="Brown T."/>
            <person name="Cohen L."/>
        </authorList>
    </citation>
    <scope>NUCLEOTIDE SEQUENCE</scope>
    <source>
        <strain evidence="3">UTEX LB 2760</strain>
    </source>
</reference>
<dbReference type="InterPro" id="IPR004161">
    <property type="entry name" value="EFTu-like_2"/>
</dbReference>
<dbReference type="Gene3D" id="2.40.30.10">
    <property type="entry name" value="Translation factors"/>
    <property type="match status" value="1"/>
</dbReference>
<accession>A0A7S0BHN8</accession>